<evidence type="ECO:0000313" key="1">
    <source>
        <dbReference type="EMBL" id="GAV09056.1"/>
    </source>
</evidence>
<proteinExistence type="predicted"/>
<name>A0A1D1W6U1_RAMVA</name>
<gene>
    <name evidence="1" type="primary">RvY_18656-1</name>
    <name evidence="1" type="synonym">RvY_18656.1</name>
    <name evidence="1" type="ORF">RvY_18656</name>
</gene>
<reference evidence="1 2" key="1">
    <citation type="journal article" date="2016" name="Nat. Commun.">
        <title>Extremotolerant tardigrade genome and improved radiotolerance of human cultured cells by tardigrade-unique protein.</title>
        <authorList>
            <person name="Hashimoto T."/>
            <person name="Horikawa D.D."/>
            <person name="Saito Y."/>
            <person name="Kuwahara H."/>
            <person name="Kozuka-Hata H."/>
            <person name="Shin-I T."/>
            <person name="Minakuchi Y."/>
            <person name="Ohishi K."/>
            <person name="Motoyama A."/>
            <person name="Aizu T."/>
            <person name="Enomoto A."/>
            <person name="Kondo K."/>
            <person name="Tanaka S."/>
            <person name="Hara Y."/>
            <person name="Koshikawa S."/>
            <person name="Sagara H."/>
            <person name="Miura T."/>
            <person name="Yokobori S."/>
            <person name="Miyagawa K."/>
            <person name="Suzuki Y."/>
            <person name="Kubo T."/>
            <person name="Oyama M."/>
            <person name="Kohara Y."/>
            <person name="Fujiyama A."/>
            <person name="Arakawa K."/>
            <person name="Katayama T."/>
            <person name="Toyoda A."/>
            <person name="Kunieda T."/>
        </authorList>
    </citation>
    <scope>NUCLEOTIDE SEQUENCE [LARGE SCALE GENOMIC DNA]</scope>
    <source>
        <strain evidence="1 2">YOKOZUNA-1</strain>
    </source>
</reference>
<organism evidence="1 2">
    <name type="scientific">Ramazzottius varieornatus</name>
    <name type="common">Water bear</name>
    <name type="synonym">Tardigrade</name>
    <dbReference type="NCBI Taxonomy" id="947166"/>
    <lineage>
        <taxon>Eukaryota</taxon>
        <taxon>Metazoa</taxon>
        <taxon>Ecdysozoa</taxon>
        <taxon>Tardigrada</taxon>
        <taxon>Eutardigrada</taxon>
        <taxon>Parachela</taxon>
        <taxon>Hypsibioidea</taxon>
        <taxon>Ramazzottiidae</taxon>
        <taxon>Ramazzottius</taxon>
    </lineage>
</organism>
<evidence type="ECO:0000313" key="2">
    <source>
        <dbReference type="Proteomes" id="UP000186922"/>
    </source>
</evidence>
<dbReference type="EMBL" id="BDGG01000020">
    <property type="protein sequence ID" value="GAV09056.1"/>
    <property type="molecule type" value="Genomic_DNA"/>
</dbReference>
<sequence>MAELWQRYLLFHPPTQGVLVALVQGERSGIRTEESYAFRDRQTVDRSLLLQRQTDKLLHTATILHWRTEPERRRKTISKASRELK</sequence>
<dbReference type="Proteomes" id="UP000186922">
    <property type="component" value="Unassembled WGS sequence"/>
</dbReference>
<dbReference type="AlphaFoldDB" id="A0A1D1W6U1"/>
<accession>A0A1D1W6U1</accession>
<comment type="caution">
    <text evidence="1">The sequence shown here is derived from an EMBL/GenBank/DDBJ whole genome shotgun (WGS) entry which is preliminary data.</text>
</comment>
<protein>
    <submittedName>
        <fullName evidence="1">Uncharacterized protein</fullName>
    </submittedName>
</protein>
<keyword evidence="2" id="KW-1185">Reference proteome</keyword>